<dbReference type="Proteomes" id="UP000696294">
    <property type="component" value="Unassembled WGS sequence"/>
</dbReference>
<protein>
    <recommendedName>
        <fullName evidence="4">Cytochrome P450</fullName>
    </recommendedName>
</protein>
<proteinExistence type="inferred from homology"/>
<evidence type="ECO:0008006" key="4">
    <source>
        <dbReference type="Google" id="ProtNLM"/>
    </source>
</evidence>
<gene>
    <name evidence="2" type="ORF">HCN51_34700</name>
</gene>
<dbReference type="SUPFAM" id="SSF48264">
    <property type="entry name" value="Cytochrome P450"/>
    <property type="match status" value="1"/>
</dbReference>
<keyword evidence="3" id="KW-1185">Reference proteome</keyword>
<sequence length="142" mass="15503">MPGDQRFSSRPELMHYPLPGVAFDEMPPGAVGDLTAIDAPEHTRFRKLLIGTFTVRRMSLLAERVEQITAAQLDVLAEHGPPADLVRLFAQPVPAQVICELLGVPLIGRFPTLRLAVPAADVPLRGGLDIYGAERLLATWDD</sequence>
<reference evidence="2 3" key="1">
    <citation type="submission" date="2020-03" db="EMBL/GenBank/DDBJ databases">
        <title>WGS of actinomycetes isolated from Thailand.</title>
        <authorList>
            <person name="Thawai C."/>
        </authorList>
    </citation>
    <scope>NUCLEOTIDE SEQUENCE [LARGE SCALE GENOMIC DNA]</scope>
    <source>
        <strain evidence="2 3">FMUSA5-5</strain>
    </source>
</reference>
<organism evidence="2 3">
    <name type="scientific">Nonomuraea composti</name>
    <dbReference type="NCBI Taxonomy" id="2720023"/>
    <lineage>
        <taxon>Bacteria</taxon>
        <taxon>Bacillati</taxon>
        <taxon>Actinomycetota</taxon>
        <taxon>Actinomycetes</taxon>
        <taxon>Streptosporangiales</taxon>
        <taxon>Streptosporangiaceae</taxon>
        <taxon>Nonomuraea</taxon>
    </lineage>
</organism>
<dbReference type="PRINTS" id="PR00359">
    <property type="entry name" value="BP450"/>
</dbReference>
<evidence type="ECO:0000256" key="1">
    <source>
        <dbReference type="ARBA" id="ARBA00010617"/>
    </source>
</evidence>
<evidence type="ECO:0000313" key="3">
    <source>
        <dbReference type="Proteomes" id="UP000696294"/>
    </source>
</evidence>
<dbReference type="RefSeq" id="WP_168015471.1">
    <property type="nucleotide sequence ID" value="NZ_JAATEP010000030.1"/>
</dbReference>
<name>A0ABX1BGU5_9ACTN</name>
<dbReference type="InterPro" id="IPR002397">
    <property type="entry name" value="Cyt_P450_B"/>
</dbReference>
<dbReference type="Gene3D" id="1.10.630.10">
    <property type="entry name" value="Cytochrome P450"/>
    <property type="match status" value="1"/>
</dbReference>
<dbReference type="InterPro" id="IPR036396">
    <property type="entry name" value="Cyt_P450_sf"/>
</dbReference>
<accession>A0ABX1BGU5</accession>
<dbReference type="PANTHER" id="PTHR46696">
    <property type="entry name" value="P450, PUTATIVE (EUROFUNG)-RELATED"/>
    <property type="match status" value="1"/>
</dbReference>
<evidence type="ECO:0000313" key="2">
    <source>
        <dbReference type="EMBL" id="NJP94536.1"/>
    </source>
</evidence>
<dbReference type="PANTHER" id="PTHR46696:SF6">
    <property type="entry name" value="P450, PUTATIVE (EUROFUNG)-RELATED"/>
    <property type="match status" value="1"/>
</dbReference>
<dbReference type="EMBL" id="JAATEP010000030">
    <property type="protein sequence ID" value="NJP94536.1"/>
    <property type="molecule type" value="Genomic_DNA"/>
</dbReference>
<comment type="similarity">
    <text evidence="1">Belongs to the cytochrome P450 family.</text>
</comment>
<comment type="caution">
    <text evidence="2">The sequence shown here is derived from an EMBL/GenBank/DDBJ whole genome shotgun (WGS) entry which is preliminary data.</text>
</comment>